<dbReference type="InterPro" id="IPR022290">
    <property type="entry name" value="LLM_Atu2307-like"/>
</dbReference>
<dbReference type="SUPFAM" id="SSF51679">
    <property type="entry name" value="Bacterial luciferase-like"/>
    <property type="match status" value="1"/>
</dbReference>
<dbReference type="GO" id="GO:0005829">
    <property type="term" value="C:cytosol"/>
    <property type="evidence" value="ECO:0007669"/>
    <property type="project" value="TreeGrafter"/>
</dbReference>
<dbReference type="GO" id="GO:0016705">
    <property type="term" value="F:oxidoreductase activity, acting on paired donors, with incorporation or reduction of molecular oxygen"/>
    <property type="evidence" value="ECO:0007669"/>
    <property type="project" value="InterPro"/>
</dbReference>
<dbReference type="EMBL" id="BONV01000044">
    <property type="protein sequence ID" value="GIG83907.1"/>
    <property type="molecule type" value="Genomic_DNA"/>
</dbReference>
<evidence type="ECO:0000313" key="5">
    <source>
        <dbReference type="Proteomes" id="UP000630097"/>
    </source>
</evidence>
<organism evidence="4 5">
    <name type="scientific">Planotetraspora kaengkrachanensis</name>
    <dbReference type="NCBI Taxonomy" id="575193"/>
    <lineage>
        <taxon>Bacteria</taxon>
        <taxon>Bacillati</taxon>
        <taxon>Actinomycetota</taxon>
        <taxon>Actinomycetes</taxon>
        <taxon>Streptosporangiales</taxon>
        <taxon>Streptosporangiaceae</taxon>
        <taxon>Planotetraspora</taxon>
    </lineage>
</organism>
<name>A0A8J3VBC1_9ACTN</name>
<evidence type="ECO:0000256" key="2">
    <source>
        <dbReference type="ARBA" id="ARBA00023033"/>
    </source>
</evidence>
<sequence length="350" mass="38109">MEGTRGGHPIVIGLDSFGEMTAGGDGELLSQPQNIRELVAEGVLAEESGLDFFGLGEHHIEEMPLSAPDLVLAAVAARTSRIRLGSAVTVLSSDDPVRVFQRYATLDALSSGRAEVILGRGSSVESFPLFGFDLADYDRLFEEKLDLFARLRAEQPVTWSGTTRAALPGLQVYPHTARGALPTWVGVGGNPASVVRAARYGFSLMLAIIGGNPARFTRLSELYREAAAGSGSAPPPIGVHSPGHVAATDEQAKEEYWPTYRTFLLDVRRRRGFPEITREYFEHEVEHGSLYVGSPETVARRIATTMTTLGATRFDLKYGMGPMPHTTLMENIRLFGTEVAPRVRERLLTP</sequence>
<feature type="domain" description="Luciferase-like" evidence="3">
    <location>
        <begin position="26"/>
        <end position="312"/>
    </location>
</feature>
<evidence type="ECO:0000259" key="3">
    <source>
        <dbReference type="Pfam" id="PF00296"/>
    </source>
</evidence>
<keyword evidence="5" id="KW-1185">Reference proteome</keyword>
<dbReference type="RefSeq" id="WP_203887197.1">
    <property type="nucleotide sequence ID" value="NZ_BAABHH010000029.1"/>
</dbReference>
<protein>
    <submittedName>
        <fullName evidence="4">Oxidoreductase</fullName>
    </submittedName>
</protein>
<dbReference type="NCBIfam" id="TIGR03858">
    <property type="entry name" value="LLM_2I7G"/>
    <property type="match status" value="1"/>
</dbReference>
<proteinExistence type="predicted"/>
<dbReference type="PANTHER" id="PTHR30137">
    <property type="entry name" value="LUCIFERASE-LIKE MONOOXYGENASE"/>
    <property type="match status" value="1"/>
</dbReference>
<dbReference type="GO" id="GO:0004497">
    <property type="term" value="F:monooxygenase activity"/>
    <property type="evidence" value="ECO:0007669"/>
    <property type="project" value="UniProtKB-KW"/>
</dbReference>
<dbReference type="AlphaFoldDB" id="A0A8J3VBC1"/>
<keyword evidence="2" id="KW-0503">Monooxygenase</keyword>
<evidence type="ECO:0000313" key="4">
    <source>
        <dbReference type="EMBL" id="GIG83907.1"/>
    </source>
</evidence>
<dbReference type="Pfam" id="PF00296">
    <property type="entry name" value="Bac_luciferase"/>
    <property type="match status" value="1"/>
</dbReference>
<dbReference type="Gene3D" id="3.20.20.30">
    <property type="entry name" value="Luciferase-like domain"/>
    <property type="match status" value="1"/>
</dbReference>
<gene>
    <name evidence="4" type="ORF">Pka01_70340</name>
</gene>
<comment type="caution">
    <text evidence="4">The sequence shown here is derived from an EMBL/GenBank/DDBJ whole genome shotgun (WGS) entry which is preliminary data.</text>
</comment>
<keyword evidence="1" id="KW-0560">Oxidoreductase</keyword>
<dbReference type="InterPro" id="IPR036661">
    <property type="entry name" value="Luciferase-like_sf"/>
</dbReference>
<accession>A0A8J3VBC1</accession>
<reference evidence="4 5" key="1">
    <citation type="submission" date="2021-01" db="EMBL/GenBank/DDBJ databases">
        <title>Whole genome shotgun sequence of Planotetraspora kaengkrachanensis NBRC 104272.</title>
        <authorList>
            <person name="Komaki H."/>
            <person name="Tamura T."/>
        </authorList>
    </citation>
    <scope>NUCLEOTIDE SEQUENCE [LARGE SCALE GENOMIC DNA]</scope>
    <source>
        <strain evidence="4 5">NBRC 104272</strain>
    </source>
</reference>
<dbReference type="InterPro" id="IPR011251">
    <property type="entry name" value="Luciferase-like_dom"/>
</dbReference>
<dbReference type="PANTHER" id="PTHR30137:SF8">
    <property type="entry name" value="BLR5498 PROTEIN"/>
    <property type="match status" value="1"/>
</dbReference>
<evidence type="ECO:0000256" key="1">
    <source>
        <dbReference type="ARBA" id="ARBA00023002"/>
    </source>
</evidence>
<dbReference type="InterPro" id="IPR050766">
    <property type="entry name" value="Bact_Lucif_Oxidored"/>
</dbReference>
<dbReference type="Proteomes" id="UP000630097">
    <property type="component" value="Unassembled WGS sequence"/>
</dbReference>